<comment type="caution">
    <text evidence="1">The sequence shown here is derived from an EMBL/GenBank/DDBJ whole genome shotgun (WGS) entry which is preliminary data.</text>
</comment>
<dbReference type="Gene3D" id="3.30.930.10">
    <property type="entry name" value="Bira Bifunctional Protein, Domain 2"/>
    <property type="match status" value="1"/>
</dbReference>
<gene>
    <name evidence="1" type="ORF">ENW55_09785</name>
</gene>
<name>A0A832I8J9_9THEM</name>
<dbReference type="AlphaFoldDB" id="A0A832I8J9"/>
<dbReference type="EMBL" id="DTKQ01000055">
    <property type="protein sequence ID" value="HGZ80255.1"/>
    <property type="molecule type" value="Genomic_DNA"/>
</dbReference>
<sequence>MNKIGAQEISMPIIHPAELWQMTGRWDDYGKIVEGTELGADRAEDGGWTNCADTKAHQL</sequence>
<accession>A0A832I8J9</accession>
<dbReference type="InterPro" id="IPR045864">
    <property type="entry name" value="aa-tRNA-synth_II/BPL/LPL"/>
</dbReference>
<dbReference type="SUPFAM" id="SSF55681">
    <property type="entry name" value="Class II aaRS and biotin synthetases"/>
    <property type="match status" value="1"/>
</dbReference>
<reference evidence="1" key="1">
    <citation type="journal article" date="2020" name="mSystems">
        <title>Genome- and Community-Level Interaction Insights into Carbon Utilization and Element Cycling Functions of Hydrothermarchaeota in Hydrothermal Sediment.</title>
        <authorList>
            <person name="Zhou Z."/>
            <person name="Liu Y."/>
            <person name="Xu W."/>
            <person name="Pan J."/>
            <person name="Luo Z.H."/>
            <person name="Li M."/>
        </authorList>
    </citation>
    <scope>NUCLEOTIDE SEQUENCE [LARGE SCALE GENOMIC DNA]</scope>
    <source>
        <strain evidence="1">SpSt-86</strain>
    </source>
</reference>
<protein>
    <submittedName>
        <fullName evidence="1">Uncharacterized protein</fullName>
    </submittedName>
</protein>
<proteinExistence type="predicted"/>
<evidence type="ECO:0000313" key="1">
    <source>
        <dbReference type="EMBL" id="HGZ80255.1"/>
    </source>
</evidence>
<organism evidence="1">
    <name type="scientific">Pseudothermotoga hypogea</name>
    <dbReference type="NCBI Taxonomy" id="57487"/>
    <lineage>
        <taxon>Bacteria</taxon>
        <taxon>Thermotogati</taxon>
        <taxon>Thermotogota</taxon>
        <taxon>Thermotogae</taxon>
        <taxon>Thermotogales</taxon>
        <taxon>Thermotogaceae</taxon>
        <taxon>Pseudothermotoga</taxon>
    </lineage>
</organism>